<dbReference type="Proteomes" id="UP000289691">
    <property type="component" value="Unassembled WGS sequence"/>
</dbReference>
<feature type="domain" description="PAC" evidence="8">
    <location>
        <begin position="322"/>
        <end position="372"/>
    </location>
</feature>
<dbReference type="InterPro" id="IPR001610">
    <property type="entry name" value="PAC"/>
</dbReference>
<dbReference type="EMBL" id="RDFA01000002">
    <property type="protein sequence ID" value="RXK50212.1"/>
    <property type="molecule type" value="Genomic_DNA"/>
</dbReference>
<evidence type="ECO:0000259" key="8">
    <source>
        <dbReference type="PROSITE" id="PS50113"/>
    </source>
</evidence>
<accession>A0A498KX68</accession>
<keyword evidence="5" id="KW-0418">Kinase</keyword>
<evidence type="ECO:0000313" key="9">
    <source>
        <dbReference type="EMBL" id="RXK50212.1"/>
    </source>
</evidence>
<dbReference type="InterPro" id="IPR005467">
    <property type="entry name" value="His_kinase_dom"/>
</dbReference>
<dbReference type="SMART" id="SM00091">
    <property type="entry name" value="PAS"/>
    <property type="match status" value="3"/>
</dbReference>
<feature type="domain" description="PAC" evidence="8">
    <location>
        <begin position="199"/>
        <end position="251"/>
    </location>
</feature>
<dbReference type="OrthoDB" id="3369at2157"/>
<evidence type="ECO:0000256" key="1">
    <source>
        <dbReference type="ARBA" id="ARBA00000085"/>
    </source>
</evidence>
<comment type="catalytic activity">
    <reaction evidence="1">
        <text>ATP + protein L-histidine = ADP + protein N-phospho-L-histidine.</text>
        <dbReference type="EC" id="2.7.13.3"/>
    </reaction>
</comment>
<dbReference type="InterPro" id="IPR000700">
    <property type="entry name" value="PAS-assoc_C"/>
</dbReference>
<dbReference type="SMART" id="SM00086">
    <property type="entry name" value="PAC"/>
    <property type="match status" value="2"/>
</dbReference>
<feature type="domain" description="PAS" evidence="7">
    <location>
        <begin position="4"/>
        <end position="49"/>
    </location>
</feature>
<dbReference type="InterPro" id="IPR004358">
    <property type="entry name" value="Sig_transdc_His_kin-like_C"/>
</dbReference>
<keyword evidence="3" id="KW-0597">Phosphoprotein</keyword>
<dbReference type="SUPFAM" id="SSF55874">
    <property type="entry name" value="ATPase domain of HSP90 chaperone/DNA topoisomerase II/histidine kinase"/>
    <property type="match status" value="1"/>
</dbReference>
<dbReference type="PROSITE" id="PS50109">
    <property type="entry name" value="HIS_KIN"/>
    <property type="match status" value="1"/>
</dbReference>
<gene>
    <name evidence="9" type="ORF">EAF64_06525</name>
</gene>
<dbReference type="SUPFAM" id="SSF55785">
    <property type="entry name" value="PYP-like sensor domain (PAS domain)"/>
    <property type="match status" value="3"/>
</dbReference>
<sequence length="593" mass="65662">MPRERGYGRRLLEDAPDGMALVDPETGHIRDVNERLSAMHGYSRSTLLGLPVGTLTADEWTADVPLLERIRRTADGERFTWGTEHETGDRLRVEMAVAHVERDGAARLVRVTERDETTDRTEDATLQTRAMDEAPVGISIADATQDDTPLIYANEQFQRLTGYSESDVLGRNCRFLQGDGTDDDTTARLRAAIDAAEPVTVELRNYRKDGTPFWNRVTVSPVRDDDGRVSNYVGFQRDVTDRKRQAQELKRFRQLFDRLPVGAFRVTDGGDGEFVDVNQALVSMFRAESEAALLGRDASELCRASDERSAIADRLDADGEVIEQELRLRRLDGDSFWGSVSAVLVEEAGEVYLDGVVHDVTTRKQYQQRLEAQRDGLEILNRVVRHDIRNDLQLLVAYGDLLAGHVTDEGASYLSSMSDSIDNAIDLTRTARDIAETMLRTDADPEAVALGPVLDEQVDAADSAHDTTVTVEGSVPTVQVLADEMLGSVFRNLLNNAVQHNDTDDPTVRVSVTERDDRVRVRVADDGPGIPDERKEGVFGKGQKGLDSDGTGIGLYLVHTLVEQYGGEVWIDDAEPRGAVVTVELPTAESRRQ</sequence>
<evidence type="ECO:0000256" key="5">
    <source>
        <dbReference type="ARBA" id="ARBA00022777"/>
    </source>
</evidence>
<evidence type="ECO:0000313" key="10">
    <source>
        <dbReference type="Proteomes" id="UP000289691"/>
    </source>
</evidence>
<dbReference type="CDD" id="cd00075">
    <property type="entry name" value="HATPase"/>
    <property type="match status" value="1"/>
</dbReference>
<evidence type="ECO:0000256" key="4">
    <source>
        <dbReference type="ARBA" id="ARBA00022679"/>
    </source>
</evidence>
<name>A0A498KX68_9EURY</name>
<evidence type="ECO:0000259" key="6">
    <source>
        <dbReference type="PROSITE" id="PS50109"/>
    </source>
</evidence>
<dbReference type="InterPro" id="IPR000014">
    <property type="entry name" value="PAS"/>
</dbReference>
<feature type="domain" description="Histidine kinase" evidence="6">
    <location>
        <begin position="383"/>
        <end position="589"/>
    </location>
</feature>
<dbReference type="PRINTS" id="PR00344">
    <property type="entry name" value="BCTRLSENSOR"/>
</dbReference>
<dbReference type="SMART" id="SM00387">
    <property type="entry name" value="HATPase_c"/>
    <property type="match status" value="1"/>
</dbReference>
<dbReference type="InterPro" id="IPR003594">
    <property type="entry name" value="HATPase_dom"/>
</dbReference>
<reference evidence="9 10" key="1">
    <citation type="submission" date="2019-01" db="EMBL/GenBank/DDBJ databases">
        <title>Halorientalis sp. F13-25 a new haloarchaeum isolated from hypersaline water.</title>
        <authorList>
            <person name="Ana D.-V."/>
            <person name="Cristina S.-P."/>
            <person name="Antonio V."/>
        </authorList>
    </citation>
    <scope>NUCLEOTIDE SEQUENCE [LARGE SCALE GENOMIC DNA]</scope>
    <source>
        <strain evidence="9 10">F13-25</strain>
    </source>
</reference>
<keyword evidence="10" id="KW-1185">Reference proteome</keyword>
<dbReference type="Gene3D" id="3.30.565.10">
    <property type="entry name" value="Histidine kinase-like ATPase, C-terminal domain"/>
    <property type="match status" value="1"/>
</dbReference>
<dbReference type="PROSITE" id="PS50112">
    <property type="entry name" value="PAS"/>
    <property type="match status" value="2"/>
</dbReference>
<evidence type="ECO:0000259" key="7">
    <source>
        <dbReference type="PROSITE" id="PS50112"/>
    </source>
</evidence>
<evidence type="ECO:0000256" key="3">
    <source>
        <dbReference type="ARBA" id="ARBA00022553"/>
    </source>
</evidence>
<dbReference type="AlphaFoldDB" id="A0A498KX68"/>
<dbReference type="PANTHER" id="PTHR43304">
    <property type="entry name" value="PHYTOCHROME-LIKE PROTEIN CPH1"/>
    <property type="match status" value="1"/>
</dbReference>
<feature type="domain" description="PAS" evidence="7">
    <location>
        <begin position="123"/>
        <end position="172"/>
    </location>
</feature>
<dbReference type="PANTHER" id="PTHR43304:SF1">
    <property type="entry name" value="PAC DOMAIN-CONTAINING PROTEIN"/>
    <property type="match status" value="1"/>
</dbReference>
<comment type="caution">
    <text evidence="9">The sequence shown here is derived from an EMBL/GenBank/DDBJ whole genome shotgun (WGS) entry which is preliminary data.</text>
</comment>
<dbReference type="RefSeq" id="WP_129068174.1">
    <property type="nucleotide sequence ID" value="NZ_RDFA01000002.1"/>
</dbReference>
<organism evidence="9 10">
    <name type="scientific">Halorientalis pallida</name>
    <dbReference type="NCBI Taxonomy" id="2479928"/>
    <lineage>
        <taxon>Archaea</taxon>
        <taxon>Methanobacteriati</taxon>
        <taxon>Methanobacteriota</taxon>
        <taxon>Stenosarchaea group</taxon>
        <taxon>Halobacteria</taxon>
        <taxon>Halobacteriales</taxon>
        <taxon>Haloarculaceae</taxon>
        <taxon>Halorientalis</taxon>
    </lineage>
</organism>
<keyword evidence="4" id="KW-0808">Transferase</keyword>
<protein>
    <recommendedName>
        <fullName evidence="2">histidine kinase</fullName>
        <ecNumber evidence="2">2.7.13.3</ecNumber>
    </recommendedName>
</protein>
<dbReference type="EC" id="2.7.13.3" evidence="2"/>
<evidence type="ECO:0000256" key="2">
    <source>
        <dbReference type="ARBA" id="ARBA00012438"/>
    </source>
</evidence>
<dbReference type="PROSITE" id="PS50113">
    <property type="entry name" value="PAC"/>
    <property type="match status" value="2"/>
</dbReference>
<dbReference type="InterPro" id="IPR036890">
    <property type="entry name" value="HATPase_C_sf"/>
</dbReference>
<dbReference type="NCBIfam" id="TIGR00229">
    <property type="entry name" value="sensory_box"/>
    <property type="match status" value="3"/>
</dbReference>
<proteinExistence type="predicted"/>
<dbReference type="InterPro" id="IPR052162">
    <property type="entry name" value="Sensor_kinase/Photoreceptor"/>
</dbReference>
<dbReference type="Gene3D" id="3.30.450.20">
    <property type="entry name" value="PAS domain"/>
    <property type="match status" value="3"/>
</dbReference>
<dbReference type="CDD" id="cd00130">
    <property type="entry name" value="PAS"/>
    <property type="match status" value="2"/>
</dbReference>
<dbReference type="InterPro" id="IPR035965">
    <property type="entry name" value="PAS-like_dom_sf"/>
</dbReference>
<dbReference type="Pfam" id="PF13188">
    <property type="entry name" value="PAS_8"/>
    <property type="match status" value="1"/>
</dbReference>
<dbReference type="GO" id="GO:0004673">
    <property type="term" value="F:protein histidine kinase activity"/>
    <property type="evidence" value="ECO:0007669"/>
    <property type="project" value="UniProtKB-EC"/>
</dbReference>
<dbReference type="Pfam" id="PF02518">
    <property type="entry name" value="HATPase_c"/>
    <property type="match status" value="1"/>
</dbReference>
<dbReference type="Pfam" id="PF13426">
    <property type="entry name" value="PAS_9"/>
    <property type="match status" value="2"/>
</dbReference>